<dbReference type="PROSITE" id="PS51832">
    <property type="entry name" value="HD_GYP"/>
    <property type="match status" value="1"/>
</dbReference>
<dbReference type="InterPro" id="IPR006674">
    <property type="entry name" value="HD_domain"/>
</dbReference>
<dbReference type="InterPro" id="IPR006675">
    <property type="entry name" value="HDIG_dom"/>
</dbReference>
<dbReference type="PANTHER" id="PTHR43155">
    <property type="entry name" value="CYCLIC DI-GMP PHOSPHODIESTERASE PA4108-RELATED"/>
    <property type="match status" value="1"/>
</dbReference>
<keyword evidence="2" id="KW-1185">Reference proteome</keyword>
<dbReference type="RefSeq" id="WP_096463801.1">
    <property type="nucleotide sequence ID" value="NZ_AP017312.1"/>
</dbReference>
<dbReference type="SMART" id="SM00471">
    <property type="entry name" value="HDc"/>
    <property type="match status" value="1"/>
</dbReference>
<evidence type="ECO:0000313" key="2">
    <source>
        <dbReference type="Proteomes" id="UP000217696"/>
    </source>
</evidence>
<dbReference type="CDD" id="cd00077">
    <property type="entry name" value="HDc"/>
    <property type="match status" value="1"/>
</dbReference>
<gene>
    <name evidence="1" type="primary">rpfG_5</name>
    <name evidence="1" type="ORF">CB4_00964</name>
</gene>
<organism evidence="1 2">
    <name type="scientific">Aneurinibacillus soli</name>
    <dbReference type="NCBI Taxonomy" id="1500254"/>
    <lineage>
        <taxon>Bacteria</taxon>
        <taxon>Bacillati</taxon>
        <taxon>Bacillota</taxon>
        <taxon>Bacilli</taxon>
        <taxon>Bacillales</taxon>
        <taxon>Paenibacillaceae</taxon>
        <taxon>Aneurinibacillus group</taxon>
        <taxon>Aneurinibacillus</taxon>
    </lineage>
</organism>
<dbReference type="PROSITE" id="PS51831">
    <property type="entry name" value="HD"/>
    <property type="match status" value="1"/>
</dbReference>
<dbReference type="OrthoDB" id="9759601at2"/>
<reference evidence="1 2" key="1">
    <citation type="submission" date="2015-12" db="EMBL/GenBank/DDBJ databases">
        <title>Genome sequence of Aneurinibacillus soli.</title>
        <authorList>
            <person name="Lee J.S."/>
            <person name="Lee K.C."/>
            <person name="Kim K.K."/>
            <person name="Lee B.W."/>
        </authorList>
    </citation>
    <scope>NUCLEOTIDE SEQUENCE [LARGE SCALE GENOMIC DNA]</scope>
    <source>
        <strain evidence="1 2">CB4</strain>
    </source>
</reference>
<dbReference type="EMBL" id="AP017312">
    <property type="protein sequence ID" value="BAU26795.1"/>
    <property type="molecule type" value="Genomic_DNA"/>
</dbReference>
<name>A0A0U4WDA0_9BACL</name>
<dbReference type="AlphaFoldDB" id="A0A0U4WDA0"/>
<evidence type="ECO:0000313" key="1">
    <source>
        <dbReference type="EMBL" id="BAU26795.1"/>
    </source>
</evidence>
<dbReference type="GO" id="GO:0071111">
    <property type="term" value="F:cyclic-guanylate-specific phosphodiesterase activity"/>
    <property type="evidence" value="ECO:0007669"/>
    <property type="project" value="UniProtKB-EC"/>
</dbReference>
<protein>
    <submittedName>
        <fullName evidence="1">Cyclic di-GMP phosphodiesterase response regulator RpfG</fullName>
        <ecNumber evidence="1">3.1.4.52</ecNumber>
    </submittedName>
</protein>
<dbReference type="PANTHER" id="PTHR43155:SF2">
    <property type="entry name" value="CYCLIC DI-GMP PHOSPHODIESTERASE PA4108"/>
    <property type="match status" value="1"/>
</dbReference>
<dbReference type="SUPFAM" id="SSF109604">
    <property type="entry name" value="HD-domain/PDEase-like"/>
    <property type="match status" value="1"/>
</dbReference>
<accession>A0A0U4WDA0</accession>
<dbReference type="Gene3D" id="1.10.3210.10">
    <property type="entry name" value="Hypothetical protein af1432"/>
    <property type="match status" value="1"/>
</dbReference>
<keyword evidence="1" id="KW-0378">Hydrolase</keyword>
<dbReference type="NCBIfam" id="TIGR00277">
    <property type="entry name" value="HDIG"/>
    <property type="match status" value="1"/>
</dbReference>
<dbReference type="KEGG" id="asoc:CB4_00964"/>
<sequence>MRLLSITRCEPGMKLAKPIFTDTGAVLLNTEVSLTSTMIRRLQEKGINTLYIYDDATKDIEAGEVVSEKVRREAARAIYHNFNEIVGSDQKWKARLSPGAITDFRNIFENILSDLKHNRQAMNLLTNICAQDHYIYAHSLNVAIYAAALALHLGYADKDIVELGMGALLHDIGKLHVPGEVLYKPGRLTDDEFIEMKKHAEYGFEFLRNQEGVSLLAAHCAFQHHERLDGTGYPRGLKGDEIHRYARVMAVCDVFDALTTNRVYRSAMLPHDAMEILYTGSGTHFEPEMVEAFRRTVAIYPIGLTVQLNTGETGVVVDYNRNVPARPVVRVIRLPDGSVPSRYYEIDLAKELTVMIVKCDAIL</sequence>
<dbReference type="EC" id="3.1.4.52" evidence="1"/>
<dbReference type="Proteomes" id="UP000217696">
    <property type="component" value="Chromosome"/>
</dbReference>
<dbReference type="InterPro" id="IPR003607">
    <property type="entry name" value="HD/PDEase_dom"/>
</dbReference>
<proteinExistence type="predicted"/>
<dbReference type="InterPro" id="IPR037522">
    <property type="entry name" value="HD_GYP_dom"/>
</dbReference>
<dbReference type="Pfam" id="PF13487">
    <property type="entry name" value="HD_5"/>
    <property type="match status" value="1"/>
</dbReference>